<keyword evidence="2" id="KW-1185">Reference proteome</keyword>
<sequence>MIVGRVLYVTPLVFISENQEAQFFHRLLPSSSSHSIQIITITTDLNRHLRRSLTAIPACSVIVVALLLRFLSRCSAPSFSLTATIPRRLAFRRCHLRQPSFAFLC</sequence>
<protein>
    <submittedName>
        <fullName evidence="1">Uncharacterized protein</fullName>
    </submittedName>
</protein>
<proteinExistence type="predicted"/>
<name>A0AAW1IH31_SAPOF</name>
<dbReference type="AlphaFoldDB" id="A0AAW1IH31"/>
<evidence type="ECO:0000313" key="1">
    <source>
        <dbReference type="EMBL" id="KAK9688788.1"/>
    </source>
</evidence>
<organism evidence="1 2">
    <name type="scientific">Saponaria officinalis</name>
    <name type="common">Common soapwort</name>
    <name type="synonym">Lychnis saponaria</name>
    <dbReference type="NCBI Taxonomy" id="3572"/>
    <lineage>
        <taxon>Eukaryota</taxon>
        <taxon>Viridiplantae</taxon>
        <taxon>Streptophyta</taxon>
        <taxon>Embryophyta</taxon>
        <taxon>Tracheophyta</taxon>
        <taxon>Spermatophyta</taxon>
        <taxon>Magnoliopsida</taxon>
        <taxon>eudicotyledons</taxon>
        <taxon>Gunneridae</taxon>
        <taxon>Pentapetalae</taxon>
        <taxon>Caryophyllales</taxon>
        <taxon>Caryophyllaceae</taxon>
        <taxon>Caryophylleae</taxon>
        <taxon>Saponaria</taxon>
    </lineage>
</organism>
<dbReference type="EMBL" id="JBDFQZ010000009">
    <property type="protein sequence ID" value="KAK9688788.1"/>
    <property type="molecule type" value="Genomic_DNA"/>
</dbReference>
<evidence type="ECO:0000313" key="2">
    <source>
        <dbReference type="Proteomes" id="UP001443914"/>
    </source>
</evidence>
<dbReference type="Proteomes" id="UP001443914">
    <property type="component" value="Unassembled WGS sequence"/>
</dbReference>
<accession>A0AAW1IH31</accession>
<gene>
    <name evidence="1" type="ORF">RND81_09G011100</name>
</gene>
<reference evidence="1" key="1">
    <citation type="submission" date="2024-03" db="EMBL/GenBank/DDBJ databases">
        <title>WGS assembly of Saponaria officinalis var. Norfolk2.</title>
        <authorList>
            <person name="Jenkins J."/>
            <person name="Shu S."/>
            <person name="Grimwood J."/>
            <person name="Barry K."/>
            <person name="Goodstein D."/>
            <person name="Schmutz J."/>
            <person name="Leebens-Mack J."/>
            <person name="Osbourn A."/>
        </authorList>
    </citation>
    <scope>NUCLEOTIDE SEQUENCE [LARGE SCALE GENOMIC DNA]</scope>
    <source>
        <strain evidence="1">JIC</strain>
    </source>
</reference>
<comment type="caution">
    <text evidence="1">The sequence shown here is derived from an EMBL/GenBank/DDBJ whole genome shotgun (WGS) entry which is preliminary data.</text>
</comment>